<dbReference type="Proteomes" id="UP000054477">
    <property type="component" value="Unassembled WGS sequence"/>
</dbReference>
<accession>A0A0C9WWS9</accession>
<protein>
    <submittedName>
        <fullName evidence="2">Uncharacterized protein</fullName>
    </submittedName>
</protein>
<dbReference type="AlphaFoldDB" id="A0A0C9WWS9"/>
<sequence>MDFLNYIHCYFSSPPEPNVTEIHSGLSLSQISMDNLRVHVQSFGAPDPENPSTAAENPSPRRSKRRREPTPDKDSSEVKIITPPKKLWNNIPVGPVRKIFTFVLFNILLLI</sequence>
<gene>
    <name evidence="2" type="ORF">K443DRAFT_259671</name>
</gene>
<feature type="region of interest" description="Disordered" evidence="1">
    <location>
        <begin position="40"/>
        <end position="79"/>
    </location>
</feature>
<dbReference type="EMBL" id="KN838702">
    <property type="protein sequence ID" value="KIJ97075.1"/>
    <property type="molecule type" value="Genomic_DNA"/>
</dbReference>
<name>A0A0C9WWS9_9AGAR</name>
<organism evidence="2 3">
    <name type="scientific">Laccaria amethystina LaAM-08-1</name>
    <dbReference type="NCBI Taxonomy" id="1095629"/>
    <lineage>
        <taxon>Eukaryota</taxon>
        <taxon>Fungi</taxon>
        <taxon>Dikarya</taxon>
        <taxon>Basidiomycota</taxon>
        <taxon>Agaricomycotina</taxon>
        <taxon>Agaricomycetes</taxon>
        <taxon>Agaricomycetidae</taxon>
        <taxon>Agaricales</taxon>
        <taxon>Agaricineae</taxon>
        <taxon>Hydnangiaceae</taxon>
        <taxon>Laccaria</taxon>
    </lineage>
</organism>
<reference evidence="3" key="2">
    <citation type="submission" date="2015-01" db="EMBL/GenBank/DDBJ databases">
        <title>Evolutionary Origins and Diversification of the Mycorrhizal Mutualists.</title>
        <authorList>
            <consortium name="DOE Joint Genome Institute"/>
            <consortium name="Mycorrhizal Genomics Consortium"/>
            <person name="Kohler A."/>
            <person name="Kuo A."/>
            <person name="Nagy L.G."/>
            <person name="Floudas D."/>
            <person name="Copeland A."/>
            <person name="Barry K.W."/>
            <person name="Cichocki N."/>
            <person name="Veneault-Fourrey C."/>
            <person name="LaButti K."/>
            <person name="Lindquist E.A."/>
            <person name="Lipzen A."/>
            <person name="Lundell T."/>
            <person name="Morin E."/>
            <person name="Murat C."/>
            <person name="Riley R."/>
            <person name="Ohm R."/>
            <person name="Sun H."/>
            <person name="Tunlid A."/>
            <person name="Henrissat B."/>
            <person name="Grigoriev I.V."/>
            <person name="Hibbett D.S."/>
            <person name="Martin F."/>
        </authorList>
    </citation>
    <scope>NUCLEOTIDE SEQUENCE [LARGE SCALE GENOMIC DNA]</scope>
    <source>
        <strain evidence="3">LaAM-08-1</strain>
    </source>
</reference>
<proteinExistence type="predicted"/>
<evidence type="ECO:0000256" key="1">
    <source>
        <dbReference type="SAM" id="MobiDB-lite"/>
    </source>
</evidence>
<evidence type="ECO:0000313" key="3">
    <source>
        <dbReference type="Proteomes" id="UP000054477"/>
    </source>
</evidence>
<dbReference type="HOGENOM" id="CLU_2158814_0_0_1"/>
<keyword evidence="3" id="KW-1185">Reference proteome</keyword>
<evidence type="ECO:0000313" key="2">
    <source>
        <dbReference type="EMBL" id="KIJ97075.1"/>
    </source>
</evidence>
<reference evidence="2 3" key="1">
    <citation type="submission" date="2014-04" db="EMBL/GenBank/DDBJ databases">
        <authorList>
            <consortium name="DOE Joint Genome Institute"/>
            <person name="Kuo A."/>
            <person name="Kohler A."/>
            <person name="Nagy L.G."/>
            <person name="Floudas D."/>
            <person name="Copeland A."/>
            <person name="Barry K.W."/>
            <person name="Cichocki N."/>
            <person name="Veneault-Fourrey C."/>
            <person name="LaButti K."/>
            <person name="Lindquist E.A."/>
            <person name="Lipzen A."/>
            <person name="Lundell T."/>
            <person name="Morin E."/>
            <person name="Murat C."/>
            <person name="Sun H."/>
            <person name="Tunlid A."/>
            <person name="Henrissat B."/>
            <person name="Grigoriev I.V."/>
            <person name="Hibbett D.S."/>
            <person name="Martin F."/>
            <person name="Nordberg H.P."/>
            <person name="Cantor M.N."/>
            <person name="Hua S.X."/>
        </authorList>
    </citation>
    <scope>NUCLEOTIDE SEQUENCE [LARGE SCALE GENOMIC DNA]</scope>
    <source>
        <strain evidence="2 3">LaAM-08-1</strain>
    </source>
</reference>
<feature type="compositionally biased region" description="Basic and acidic residues" evidence="1">
    <location>
        <begin position="68"/>
        <end position="77"/>
    </location>
</feature>